<dbReference type="InterPro" id="IPR048495">
    <property type="entry name" value="LinB-like_C"/>
</dbReference>
<keyword evidence="3" id="KW-1185">Reference proteome</keyword>
<name>A0ABM8AEW0_9DEIO</name>
<dbReference type="Pfam" id="PF21418">
    <property type="entry name" value="LinB-like_C"/>
    <property type="match status" value="1"/>
</dbReference>
<dbReference type="InterPro" id="IPR043519">
    <property type="entry name" value="NT_sf"/>
</dbReference>
<feature type="domain" description="Lincosamide nucleotidyltransferase-like C-terminal" evidence="1">
    <location>
        <begin position="158"/>
        <end position="243"/>
    </location>
</feature>
<protein>
    <recommendedName>
        <fullName evidence="1">Lincosamide nucleotidyltransferase-like C-terminal domain-containing protein</fullName>
    </recommendedName>
</protein>
<dbReference type="RefSeq" id="WP_264774875.1">
    <property type="nucleotide sequence ID" value="NZ_AP026560.1"/>
</dbReference>
<evidence type="ECO:0000259" key="1">
    <source>
        <dbReference type="Pfam" id="PF21418"/>
    </source>
</evidence>
<proteinExistence type="predicted"/>
<dbReference type="Gene3D" id="1.20.120.330">
    <property type="entry name" value="Nucleotidyltransferases domain 2"/>
    <property type="match status" value="1"/>
</dbReference>
<sequence length="276" mass="29421">MTDLDALDARLREALVREPRVSHALAYGSRTQVDARGLPLGDRWSDLEYWAFLAGGASLDPFAFLGSLVPVALAVVNPFGTPNVVLPDLTRVELHVVPGACLEEVAGWPNAGGDPGAMILKDKGGRLREVLARRATSPPFETTLPGPQAEYDGVLHGLVFGSAVLARGEELRAWDGMSWVRAGLLRLARSADGAPQPLNPARRAEWDLSDCWYRALRETGSGVEAARAYLRALELSGALAGVLGLNPRREVRAALGARLASLTPTPPPSLPTREGG</sequence>
<dbReference type="Gene3D" id="3.30.460.10">
    <property type="entry name" value="Beta Polymerase, domain 2"/>
    <property type="match status" value="1"/>
</dbReference>
<gene>
    <name evidence="2" type="ORF">DAETH_21360</name>
</gene>
<evidence type="ECO:0000313" key="3">
    <source>
        <dbReference type="Proteomes" id="UP001064971"/>
    </source>
</evidence>
<dbReference type="EMBL" id="AP026560">
    <property type="protein sequence ID" value="BDP42167.1"/>
    <property type="molecule type" value="Genomic_DNA"/>
</dbReference>
<accession>A0ABM8AEW0</accession>
<reference evidence="2" key="1">
    <citation type="submission" date="2022-07" db="EMBL/GenBank/DDBJ databases">
        <title>Complete Genome Sequence of the Radioresistant Bacterium Deinococcus aetherius ST0316, Isolated from the Air Dust collected in Lower Stratosphere above Japan.</title>
        <authorList>
            <person name="Satoh K."/>
            <person name="Hagiwara K."/>
            <person name="Katsumata K."/>
            <person name="Kubo A."/>
            <person name="Yokobori S."/>
            <person name="Yamagishi A."/>
            <person name="Oono Y."/>
            <person name="Narumi I."/>
        </authorList>
    </citation>
    <scope>NUCLEOTIDE SEQUENCE</scope>
    <source>
        <strain evidence="2">ST0316</strain>
    </source>
</reference>
<organism evidence="2 3">
    <name type="scientific">Deinococcus aetherius</name>
    <dbReference type="NCBI Taxonomy" id="200252"/>
    <lineage>
        <taxon>Bacteria</taxon>
        <taxon>Thermotogati</taxon>
        <taxon>Deinococcota</taxon>
        <taxon>Deinococci</taxon>
        <taxon>Deinococcales</taxon>
        <taxon>Deinococcaceae</taxon>
        <taxon>Deinococcus</taxon>
    </lineage>
</organism>
<evidence type="ECO:0000313" key="2">
    <source>
        <dbReference type="EMBL" id="BDP42167.1"/>
    </source>
</evidence>
<dbReference type="Proteomes" id="UP001064971">
    <property type="component" value="Chromosome"/>
</dbReference>